<organism evidence="1 2">
    <name type="scientific">Mycolicibacterium litorale</name>
    <dbReference type="NCBI Taxonomy" id="758802"/>
    <lineage>
        <taxon>Bacteria</taxon>
        <taxon>Bacillati</taxon>
        <taxon>Actinomycetota</taxon>
        <taxon>Actinomycetes</taxon>
        <taxon>Mycobacteriales</taxon>
        <taxon>Mycobacteriaceae</taxon>
        <taxon>Mycolicibacterium</taxon>
    </lineage>
</organism>
<keyword evidence="2" id="KW-1185">Reference proteome</keyword>
<sequence length="279" mass="31286">MPALDPRDRLQRFVLRARRVLAHSLVRDDLDLLNEVARGTFKIAVETNRETGESTHRLKIQLPPEEAFESLAARLRPFTIGKESVYWSSVLDALEKLLSKETLASTVDIQSLRDYWSEVVEGSKVAQIYYFMTDNGTLTDVELADRWLNSDSLHTEPIKSAIGQDTTLNERYRAAAGVWSRIGACMENTYCLIVYLVNEGLLHLDASVFTEPVVADSEIDQPTKVYCTPVGAAPMPTSMDELDFSQWRQVHEDPEVLARVGPYATAVRGTDAVQAQPLE</sequence>
<dbReference type="AlphaFoldDB" id="A0AAD1IG74"/>
<gene>
    <name evidence="1" type="ORF">MLIT_06920</name>
</gene>
<dbReference type="RefSeq" id="WP_234880325.1">
    <property type="nucleotide sequence ID" value="NZ_AP022586.1"/>
</dbReference>
<dbReference type="EMBL" id="AP022586">
    <property type="protein sequence ID" value="BBY15100.1"/>
    <property type="molecule type" value="Genomic_DNA"/>
</dbReference>
<accession>A0AAD1IG74</accession>
<evidence type="ECO:0000313" key="1">
    <source>
        <dbReference type="EMBL" id="BBY15100.1"/>
    </source>
</evidence>
<reference evidence="1 2" key="1">
    <citation type="journal article" date="2019" name="Emerg. Microbes Infect.">
        <title>Comprehensive subspecies identification of 175 nontuberculous mycobacteria species based on 7547 genomic profiles.</title>
        <authorList>
            <person name="Matsumoto Y."/>
            <person name="Kinjo T."/>
            <person name="Motooka D."/>
            <person name="Nabeya D."/>
            <person name="Jung N."/>
            <person name="Uechi K."/>
            <person name="Horii T."/>
            <person name="Iida T."/>
            <person name="Fujita J."/>
            <person name="Nakamura S."/>
        </authorList>
    </citation>
    <scope>NUCLEOTIDE SEQUENCE [LARGE SCALE GENOMIC DNA]</scope>
    <source>
        <strain evidence="1 2">JCM 17423</strain>
    </source>
</reference>
<evidence type="ECO:0000313" key="2">
    <source>
        <dbReference type="Proteomes" id="UP000466607"/>
    </source>
</evidence>
<proteinExistence type="predicted"/>
<name>A0AAD1IG74_9MYCO</name>
<dbReference type="Proteomes" id="UP000466607">
    <property type="component" value="Chromosome"/>
</dbReference>
<protein>
    <submittedName>
        <fullName evidence="1">Uncharacterized protein</fullName>
    </submittedName>
</protein>